<proteinExistence type="predicted"/>
<sequence length="140" mass="15285">MDDEPPESIRGLLIANLTGGSPHPKICDDINSRGIDSTLDEGTAIEMLEALKKGKLKILGCGHELGDMREREREGDVNLDFDFLDSTLDEGAMLDALKEGIGKKKEGIDSRIKSRELAIGGTNRFASRSTKMAHLMALME</sequence>
<keyword evidence="2" id="KW-1185">Reference proteome</keyword>
<reference evidence="1 2" key="2">
    <citation type="submission" date="2020-07" db="EMBL/GenBank/DDBJ databases">
        <title>Genome assembly of wild tea tree DASZ reveals pedigree and selection history of tea varieties.</title>
        <authorList>
            <person name="Zhang W."/>
        </authorList>
    </citation>
    <scope>NUCLEOTIDE SEQUENCE [LARGE SCALE GENOMIC DNA]</scope>
    <source>
        <strain evidence="2">cv. G240</strain>
        <tissue evidence="1">Leaf</tissue>
    </source>
</reference>
<accession>A0A7J7GLV1</accession>
<comment type="caution">
    <text evidence="1">The sequence shown here is derived from an EMBL/GenBank/DDBJ whole genome shotgun (WGS) entry which is preliminary data.</text>
</comment>
<evidence type="ECO:0000313" key="2">
    <source>
        <dbReference type="Proteomes" id="UP000593564"/>
    </source>
</evidence>
<name>A0A7J7GLV1_CAMSI</name>
<dbReference type="EMBL" id="JACBKZ010000009">
    <property type="protein sequence ID" value="KAF5941477.1"/>
    <property type="molecule type" value="Genomic_DNA"/>
</dbReference>
<protein>
    <submittedName>
        <fullName evidence="1">Uncharacterized protein</fullName>
    </submittedName>
</protein>
<gene>
    <name evidence="1" type="ORF">HYC85_019119</name>
</gene>
<evidence type="ECO:0000313" key="1">
    <source>
        <dbReference type="EMBL" id="KAF5941477.1"/>
    </source>
</evidence>
<dbReference type="Proteomes" id="UP000593564">
    <property type="component" value="Unassembled WGS sequence"/>
</dbReference>
<dbReference type="AlphaFoldDB" id="A0A7J7GLV1"/>
<organism evidence="1 2">
    <name type="scientific">Camellia sinensis</name>
    <name type="common">Tea plant</name>
    <name type="synonym">Thea sinensis</name>
    <dbReference type="NCBI Taxonomy" id="4442"/>
    <lineage>
        <taxon>Eukaryota</taxon>
        <taxon>Viridiplantae</taxon>
        <taxon>Streptophyta</taxon>
        <taxon>Embryophyta</taxon>
        <taxon>Tracheophyta</taxon>
        <taxon>Spermatophyta</taxon>
        <taxon>Magnoliopsida</taxon>
        <taxon>eudicotyledons</taxon>
        <taxon>Gunneridae</taxon>
        <taxon>Pentapetalae</taxon>
        <taxon>asterids</taxon>
        <taxon>Ericales</taxon>
        <taxon>Theaceae</taxon>
        <taxon>Camellia</taxon>
    </lineage>
</organism>
<reference evidence="2" key="1">
    <citation type="journal article" date="2020" name="Nat. Commun.">
        <title>Genome assembly of wild tea tree DASZ reveals pedigree and selection history of tea varieties.</title>
        <authorList>
            <person name="Zhang W."/>
            <person name="Zhang Y."/>
            <person name="Qiu H."/>
            <person name="Guo Y."/>
            <person name="Wan H."/>
            <person name="Zhang X."/>
            <person name="Scossa F."/>
            <person name="Alseekh S."/>
            <person name="Zhang Q."/>
            <person name="Wang P."/>
            <person name="Xu L."/>
            <person name="Schmidt M.H."/>
            <person name="Jia X."/>
            <person name="Li D."/>
            <person name="Zhu A."/>
            <person name="Guo F."/>
            <person name="Chen W."/>
            <person name="Ni D."/>
            <person name="Usadel B."/>
            <person name="Fernie A.R."/>
            <person name="Wen W."/>
        </authorList>
    </citation>
    <scope>NUCLEOTIDE SEQUENCE [LARGE SCALE GENOMIC DNA]</scope>
    <source>
        <strain evidence="2">cv. G240</strain>
    </source>
</reference>